<dbReference type="InterPro" id="IPR025064">
    <property type="entry name" value="DUF4005"/>
</dbReference>
<feature type="domain" description="DUF4005" evidence="2">
    <location>
        <begin position="61"/>
        <end position="104"/>
    </location>
</feature>
<reference evidence="3" key="1">
    <citation type="submission" date="2019-12" db="EMBL/GenBank/DDBJ databases">
        <title>Genome sequencing and annotation of Brassica cretica.</title>
        <authorList>
            <person name="Studholme D.J."/>
            <person name="Sarris P."/>
        </authorList>
    </citation>
    <scope>NUCLEOTIDE SEQUENCE</scope>
    <source>
        <strain evidence="3">PFS-109/04</strain>
        <tissue evidence="3">Leaf</tissue>
    </source>
</reference>
<organism evidence="3 4">
    <name type="scientific">Brassica cretica</name>
    <name type="common">Mustard</name>
    <dbReference type="NCBI Taxonomy" id="69181"/>
    <lineage>
        <taxon>Eukaryota</taxon>
        <taxon>Viridiplantae</taxon>
        <taxon>Streptophyta</taxon>
        <taxon>Embryophyta</taxon>
        <taxon>Tracheophyta</taxon>
        <taxon>Spermatophyta</taxon>
        <taxon>Magnoliopsida</taxon>
        <taxon>eudicotyledons</taxon>
        <taxon>Gunneridae</taxon>
        <taxon>Pentapetalae</taxon>
        <taxon>rosids</taxon>
        <taxon>malvids</taxon>
        <taxon>Brassicales</taxon>
        <taxon>Brassicaceae</taxon>
        <taxon>Brassiceae</taxon>
        <taxon>Brassica</taxon>
    </lineage>
</organism>
<name>A0A8S9QIB8_BRACR</name>
<dbReference type="Proteomes" id="UP000712600">
    <property type="component" value="Unassembled WGS sequence"/>
</dbReference>
<sequence>MVSSLEKHPHDFSSSSHEGLGLWHEIDPLILEADLYGCRWSRISLEDNLMRPLTVWFKLIATASAKARVRGQGSPRFGQEKPEKNGITRRHSSSWIKWEAECNVSKSSQTSHSFS</sequence>
<dbReference type="AlphaFoldDB" id="A0A8S9QIB8"/>
<evidence type="ECO:0000259" key="2">
    <source>
        <dbReference type="Pfam" id="PF13178"/>
    </source>
</evidence>
<feature type="region of interest" description="Disordered" evidence="1">
    <location>
        <begin position="70"/>
        <end position="92"/>
    </location>
</feature>
<proteinExistence type="predicted"/>
<accession>A0A8S9QIB8</accession>
<gene>
    <name evidence="3" type="ORF">F2Q69_00010362</name>
</gene>
<comment type="caution">
    <text evidence="3">The sequence shown here is derived from an EMBL/GenBank/DDBJ whole genome shotgun (WGS) entry which is preliminary data.</text>
</comment>
<evidence type="ECO:0000256" key="1">
    <source>
        <dbReference type="SAM" id="MobiDB-lite"/>
    </source>
</evidence>
<dbReference type="EMBL" id="QGKX02000996">
    <property type="protein sequence ID" value="KAF3553832.1"/>
    <property type="molecule type" value="Genomic_DNA"/>
</dbReference>
<dbReference type="Pfam" id="PF13178">
    <property type="entry name" value="DUF4005"/>
    <property type="match status" value="1"/>
</dbReference>
<protein>
    <recommendedName>
        <fullName evidence="2">DUF4005 domain-containing protein</fullName>
    </recommendedName>
</protein>
<evidence type="ECO:0000313" key="3">
    <source>
        <dbReference type="EMBL" id="KAF3553832.1"/>
    </source>
</evidence>
<evidence type="ECO:0000313" key="4">
    <source>
        <dbReference type="Proteomes" id="UP000712600"/>
    </source>
</evidence>